<evidence type="ECO:0000259" key="1">
    <source>
        <dbReference type="Pfam" id="PF05171"/>
    </source>
</evidence>
<dbReference type="CDD" id="cd16830">
    <property type="entry name" value="HemS-like_N"/>
    <property type="match status" value="1"/>
</dbReference>
<dbReference type="Pfam" id="PF05171">
    <property type="entry name" value="HemS"/>
    <property type="match status" value="2"/>
</dbReference>
<dbReference type="RefSeq" id="WP_058635687.1">
    <property type="nucleotide sequence ID" value="NZ_LDPZ01000031.1"/>
</dbReference>
<dbReference type="STRING" id="401562.NS365_09815"/>
<dbReference type="EMBL" id="LDPZ01000031">
    <property type="protein sequence ID" value="KTQ92652.1"/>
    <property type="molecule type" value="Genomic_DNA"/>
</dbReference>
<dbReference type="InterPro" id="IPR007845">
    <property type="entry name" value="HemS/ChuX_dom"/>
</dbReference>
<evidence type="ECO:0000313" key="2">
    <source>
        <dbReference type="EMBL" id="KTQ92652.1"/>
    </source>
</evidence>
<sequence length="343" mass="37564">MDTLSDPTTAGATPFYATGKRSRDLAAELGLSEAELLARHRGPEVVRLRLDPKALVEALPALGEIMVLTRNDAAVHEKVGTFGQIRFGPETGLVLNPPIDLRLFPRHWRAAFAVETLHEAGPRRSVQVFDAAGDAVIKVHLRATSSLDAFEALRTRFAAPKAEPLDIAPYPATSVTQAGDPAVFRAEFSQMRDVHEFFPLLRRHGLDRRAALRLLGQDHVQKIGALAATRLLEDASATGLPIMCFVGNRGCIQIHSGPVQTIRAMGPWINVVDPGFNLHLREDLVAEAFAVRKPTRHGELTSVELYDARAELIAQFYGVRDEDGPEDPRWRALVTRLGAGFSA</sequence>
<organism evidence="2 3">
    <name type="scientific">Aureimonas ureilytica</name>
    <dbReference type="NCBI Taxonomy" id="401562"/>
    <lineage>
        <taxon>Bacteria</taxon>
        <taxon>Pseudomonadati</taxon>
        <taxon>Pseudomonadota</taxon>
        <taxon>Alphaproteobacteria</taxon>
        <taxon>Hyphomicrobiales</taxon>
        <taxon>Aurantimonadaceae</taxon>
        <taxon>Aureimonas</taxon>
    </lineage>
</organism>
<dbReference type="CDD" id="cd16831">
    <property type="entry name" value="HemS-like_C"/>
    <property type="match status" value="1"/>
</dbReference>
<evidence type="ECO:0000313" key="3">
    <source>
        <dbReference type="Proteomes" id="UP000078272"/>
    </source>
</evidence>
<reference evidence="2 3" key="1">
    <citation type="journal article" date="2016" name="Front. Microbiol.">
        <title>Genomic Resource of Rice Seed Associated Bacteria.</title>
        <authorList>
            <person name="Midha S."/>
            <person name="Bansal K."/>
            <person name="Sharma S."/>
            <person name="Kumar N."/>
            <person name="Patil P.P."/>
            <person name="Chaudhry V."/>
            <person name="Patil P.B."/>
        </authorList>
    </citation>
    <scope>NUCLEOTIDE SEQUENCE [LARGE SCALE GENOMIC DNA]</scope>
    <source>
        <strain evidence="2 3">NS226</strain>
    </source>
</reference>
<name>A0A175R846_9HYPH</name>
<comment type="caution">
    <text evidence="2">The sequence shown here is derived from an EMBL/GenBank/DDBJ whole genome shotgun (WGS) entry which is preliminary data.</text>
</comment>
<feature type="domain" description="Haemin-degrading HemS/ChuX" evidence="1">
    <location>
        <begin position="30"/>
        <end position="156"/>
    </location>
</feature>
<accession>A0A175R846</accession>
<dbReference type="PATRIC" id="fig|401562.3.peg.2764"/>
<gene>
    <name evidence="2" type="ORF">NS226_15285</name>
</gene>
<dbReference type="OrthoDB" id="316630at2"/>
<proteinExistence type="predicted"/>
<dbReference type="Gene3D" id="3.40.1570.10">
    <property type="entry name" value="HemS/ChuS/ChuX like domains"/>
    <property type="match status" value="2"/>
</dbReference>
<feature type="domain" description="Haemin-degrading HemS/ChuX" evidence="1">
    <location>
        <begin position="206"/>
        <end position="337"/>
    </location>
</feature>
<dbReference type="Proteomes" id="UP000078272">
    <property type="component" value="Unassembled WGS sequence"/>
</dbReference>
<dbReference type="SUPFAM" id="SSF144064">
    <property type="entry name" value="Heme iron utilization protein-like"/>
    <property type="match status" value="1"/>
</dbReference>
<dbReference type="GO" id="GO:0006826">
    <property type="term" value="P:iron ion transport"/>
    <property type="evidence" value="ECO:0007669"/>
    <property type="project" value="InterPro"/>
</dbReference>
<protein>
    <recommendedName>
        <fullName evidence="1">Haemin-degrading HemS/ChuX domain-containing protein</fullName>
    </recommendedName>
</protein>
<dbReference type="AlphaFoldDB" id="A0A175R846"/>
<dbReference type="InterPro" id="IPR053733">
    <property type="entry name" value="Heme_Transport_Util_sf"/>
</dbReference>